<organism evidence="4">
    <name type="scientific">Cacopsylla melanoneura</name>
    <dbReference type="NCBI Taxonomy" id="428564"/>
    <lineage>
        <taxon>Eukaryota</taxon>
        <taxon>Metazoa</taxon>
        <taxon>Ecdysozoa</taxon>
        <taxon>Arthropoda</taxon>
        <taxon>Hexapoda</taxon>
        <taxon>Insecta</taxon>
        <taxon>Pterygota</taxon>
        <taxon>Neoptera</taxon>
        <taxon>Paraneoptera</taxon>
        <taxon>Hemiptera</taxon>
        <taxon>Sternorrhyncha</taxon>
        <taxon>Psylloidea</taxon>
        <taxon>Psyllidae</taxon>
        <taxon>Psyllinae</taxon>
        <taxon>Cacopsylla</taxon>
    </lineage>
</organism>
<keyword evidence="2" id="KW-0520">NAD</keyword>
<accession>A0A8D8Q652</accession>
<protein>
    <recommendedName>
        <fullName evidence="3">NAD-dependent epimerase/dehydratase domain-containing protein</fullName>
    </recommendedName>
</protein>
<evidence type="ECO:0000256" key="1">
    <source>
        <dbReference type="ARBA" id="ARBA00007637"/>
    </source>
</evidence>
<dbReference type="PANTHER" id="PTHR43574">
    <property type="entry name" value="EPIMERASE-RELATED"/>
    <property type="match status" value="1"/>
</dbReference>
<name>A0A8D8Q652_9HEMI</name>
<evidence type="ECO:0000313" key="4">
    <source>
        <dbReference type="EMBL" id="CAG6625780.1"/>
    </source>
</evidence>
<reference evidence="4" key="1">
    <citation type="submission" date="2021-05" db="EMBL/GenBank/DDBJ databases">
        <authorList>
            <person name="Alioto T."/>
            <person name="Alioto T."/>
            <person name="Gomez Garrido J."/>
        </authorList>
    </citation>
    <scope>NUCLEOTIDE SEQUENCE</scope>
</reference>
<dbReference type="EMBL" id="HBUF01060875">
    <property type="protein sequence ID" value="CAG6625780.1"/>
    <property type="molecule type" value="Transcribed_RNA"/>
</dbReference>
<dbReference type="InterPro" id="IPR036291">
    <property type="entry name" value="NAD(P)-bd_dom_sf"/>
</dbReference>
<feature type="domain" description="NAD-dependent epimerase/dehydratase" evidence="3">
    <location>
        <begin position="89"/>
        <end position="202"/>
    </location>
</feature>
<dbReference type="InterPro" id="IPR001509">
    <property type="entry name" value="Epimerase_deHydtase"/>
</dbReference>
<comment type="similarity">
    <text evidence="1">Belongs to the NAD(P)-dependent epimerase/dehydratase family.</text>
</comment>
<dbReference type="EMBL" id="HBUF01060876">
    <property type="protein sequence ID" value="CAG6625788.1"/>
    <property type="molecule type" value="Transcribed_RNA"/>
</dbReference>
<dbReference type="Gene3D" id="3.40.50.720">
    <property type="entry name" value="NAD(P)-binding Rossmann-like Domain"/>
    <property type="match status" value="1"/>
</dbReference>
<dbReference type="SUPFAM" id="SSF51735">
    <property type="entry name" value="NAD(P)-binding Rossmann-fold domains"/>
    <property type="match status" value="1"/>
</dbReference>
<proteinExistence type="inferred from homology"/>
<sequence length="277" mass="31723">MKNKLLIFGYGYVAKALCEKLRDFKIISTSRSGIIFNLCKIVGFKAEDIKKELDTITHIISTIPPDQILGDPVLYNFKYLIKNAPCLKYICYLSATSVYGNHNGDWVDENTTLRIENQRARIRHKAELEWLSLANDANIPIVIMRISGIYGPSRNVLDKIRDGSIQYFLKKDQIFSRVHIDDIVAALTISLEKDVRNNIYNLSDDLPSPQHEVIEYAAELLNIKLLDPLNFEDANLSPMMREFYMSSKKVSNKKIKKQLGLNLKYPSYKEGLISLLC</sequence>
<evidence type="ECO:0000259" key="3">
    <source>
        <dbReference type="Pfam" id="PF01370"/>
    </source>
</evidence>
<dbReference type="EMBL" id="HBUF01060874">
    <property type="protein sequence ID" value="CAG6625772.1"/>
    <property type="molecule type" value="Transcribed_RNA"/>
</dbReference>
<evidence type="ECO:0000256" key="2">
    <source>
        <dbReference type="ARBA" id="ARBA00023027"/>
    </source>
</evidence>
<dbReference type="AlphaFoldDB" id="A0A8D8Q652"/>
<dbReference type="Pfam" id="PF01370">
    <property type="entry name" value="Epimerase"/>
    <property type="match status" value="1"/>
</dbReference>